<name>A0ABV1SBG0_9RHOB</name>
<evidence type="ECO:0000313" key="2">
    <source>
        <dbReference type="EMBL" id="MER5170224.1"/>
    </source>
</evidence>
<dbReference type="EMBL" id="JAYWLC010000001">
    <property type="protein sequence ID" value="MER5170224.1"/>
    <property type="molecule type" value="Genomic_DNA"/>
</dbReference>
<organism evidence="2 3">
    <name type="scientific">Thioclava kandeliae</name>
    <dbReference type="NCBI Taxonomy" id="3070818"/>
    <lineage>
        <taxon>Bacteria</taxon>
        <taxon>Pseudomonadati</taxon>
        <taxon>Pseudomonadota</taxon>
        <taxon>Alphaproteobacteria</taxon>
        <taxon>Rhodobacterales</taxon>
        <taxon>Paracoccaceae</taxon>
        <taxon>Thioclava</taxon>
    </lineage>
</organism>
<feature type="chain" id="PRO_5045374770" evidence="1">
    <location>
        <begin position="19"/>
        <end position="118"/>
    </location>
</feature>
<evidence type="ECO:0000313" key="3">
    <source>
        <dbReference type="Proteomes" id="UP001438953"/>
    </source>
</evidence>
<comment type="caution">
    <text evidence="2">The sequence shown here is derived from an EMBL/GenBank/DDBJ whole genome shotgun (WGS) entry which is preliminary data.</text>
</comment>
<accession>A0ABV1SBG0</accession>
<protein>
    <submittedName>
        <fullName evidence="2">Uncharacterized protein</fullName>
    </submittedName>
</protein>
<dbReference type="Proteomes" id="UP001438953">
    <property type="component" value="Unassembled WGS sequence"/>
</dbReference>
<keyword evidence="1" id="KW-0732">Signal</keyword>
<gene>
    <name evidence="2" type="ORF">VSX56_00425</name>
</gene>
<sequence>MKPLLGLVLGLAASSAHAEGRHDTVLSCTFDDLQITIRQDGGEGFEWLDTQRFPQPVTARISRSEDRITVTPIGVMDLEATITIEARDKVAPDTAATYHVSGMGLPAETLHGTCEEPV</sequence>
<keyword evidence="3" id="KW-1185">Reference proteome</keyword>
<dbReference type="RefSeq" id="WP_350934029.1">
    <property type="nucleotide sequence ID" value="NZ_JAYWLC010000001.1"/>
</dbReference>
<reference evidence="2 3" key="1">
    <citation type="submission" date="2024-01" db="EMBL/GenBank/DDBJ databases">
        <authorList>
            <person name="Deng Y."/>
            <person name="Su J."/>
        </authorList>
    </citation>
    <scope>NUCLEOTIDE SEQUENCE [LARGE SCALE GENOMIC DNA]</scope>
    <source>
        <strain evidence="2 3">CPCC 100088</strain>
    </source>
</reference>
<reference evidence="2 3" key="2">
    <citation type="submission" date="2024-06" db="EMBL/GenBank/DDBJ databases">
        <title>Thioclava kandeliae sp. nov. from a rhizosphere soil sample of Kandelia candel in a mangrove.</title>
        <authorList>
            <person name="Mu T."/>
        </authorList>
    </citation>
    <scope>NUCLEOTIDE SEQUENCE [LARGE SCALE GENOMIC DNA]</scope>
    <source>
        <strain evidence="2 3">CPCC 100088</strain>
    </source>
</reference>
<proteinExistence type="predicted"/>
<evidence type="ECO:0000256" key="1">
    <source>
        <dbReference type="SAM" id="SignalP"/>
    </source>
</evidence>
<feature type="signal peptide" evidence="1">
    <location>
        <begin position="1"/>
        <end position="18"/>
    </location>
</feature>